<keyword evidence="5" id="KW-1185">Reference proteome</keyword>
<reference evidence="4 5" key="1">
    <citation type="submission" date="2015-06" db="EMBL/GenBank/DDBJ databases">
        <title>Prevotella sp. 109, sp. nov., a novel member of the family Prevotellaceae isolated from human faeces.</title>
        <authorList>
            <person name="Shkoporov A.N."/>
            <person name="Chaplin A.V."/>
            <person name="Kafarskaia L.I."/>
            <person name="Efimov B.A."/>
        </authorList>
    </citation>
    <scope>NUCLEOTIDE SEQUENCE [LARGE SCALE GENOMIC DNA]</scope>
    <source>
        <strain evidence="4 5">109</strain>
    </source>
</reference>
<dbReference type="PANTHER" id="PTHR47245:SF2">
    <property type="entry name" value="PEPTIDYL-PROLYL CIS-TRANS ISOMERASE HP_0175-RELATED"/>
    <property type="match status" value="1"/>
</dbReference>
<dbReference type="RefSeq" id="WP_021854220.1">
    <property type="nucleotide sequence ID" value="NZ_DAWBWQ010000170.1"/>
</dbReference>
<dbReference type="GO" id="GO:0003755">
    <property type="term" value="F:peptidyl-prolyl cis-trans isomerase activity"/>
    <property type="evidence" value="ECO:0007669"/>
    <property type="project" value="UniProtKB-KW"/>
</dbReference>
<dbReference type="SUPFAM" id="SSF54534">
    <property type="entry name" value="FKBP-like"/>
    <property type="match status" value="1"/>
</dbReference>
<keyword evidence="1" id="KW-0697">Rotamase</keyword>
<proteinExistence type="predicted"/>
<accession>A0A8E1QVT6</accession>
<dbReference type="Gene3D" id="3.10.50.40">
    <property type="match status" value="1"/>
</dbReference>
<name>A0A8E1QVT6_9BACT</name>
<dbReference type="InterPro" id="IPR050245">
    <property type="entry name" value="PrsA_foldase"/>
</dbReference>
<gene>
    <name evidence="4" type="ORF">ACU52_13520</name>
</gene>
<keyword evidence="1 4" id="KW-0413">Isomerase</keyword>
<keyword evidence="2" id="KW-0732">Signal</keyword>
<dbReference type="PROSITE" id="PS50198">
    <property type="entry name" value="PPIC_PPIASE_2"/>
    <property type="match status" value="1"/>
</dbReference>
<feature type="chain" id="PRO_5034882483" evidence="2">
    <location>
        <begin position="22"/>
        <end position="477"/>
    </location>
</feature>
<evidence type="ECO:0000259" key="3">
    <source>
        <dbReference type="PROSITE" id="PS50198"/>
    </source>
</evidence>
<evidence type="ECO:0000256" key="2">
    <source>
        <dbReference type="SAM" id="SignalP"/>
    </source>
</evidence>
<organism evidence="4 5">
    <name type="scientific">Xylanibacter rarus</name>
    <dbReference type="NCBI Taxonomy" id="1676614"/>
    <lineage>
        <taxon>Bacteria</taxon>
        <taxon>Pseudomonadati</taxon>
        <taxon>Bacteroidota</taxon>
        <taxon>Bacteroidia</taxon>
        <taxon>Bacteroidales</taxon>
        <taxon>Prevotellaceae</taxon>
        <taxon>Xylanibacter</taxon>
    </lineage>
</organism>
<dbReference type="Pfam" id="PF13616">
    <property type="entry name" value="Rotamase_3"/>
    <property type="match status" value="1"/>
</dbReference>
<dbReference type="PANTHER" id="PTHR47245">
    <property type="entry name" value="PEPTIDYLPROLYL ISOMERASE"/>
    <property type="match status" value="1"/>
</dbReference>
<dbReference type="AlphaFoldDB" id="A0A8E1QVT6"/>
<sequence length="477" mass="54885">MKSFKLFVAMLLCGSMALAQHDDPVVMKINGVPVTRSEFEYSYNKNNSDDVIDKKTVDEYVDLFVNYKLKVAAAYDAKLDTLSSFKKEFAMYRDQQVRPSFVNDSDIVAEARLVYDKTKERIGERGLIKPAHILIYVEQKAPAEKLEKARLRADSLYNVLKGGADFAELAKKYSQDPGSAKNGGELPWLQPGQTLKEFEDAAYALKTGEMSKPVLSPVGYHIILMKDRKAFEPFDTLKTDIIRFIEARGARERIVDKKLEELVKESDGKLTKENILEARAEEMASKDSDLKNLIKEYHDGLLLYEISNRMVWDKAAKDDAGLAAYFKKNKKRYYWDEPRYKGMVYHVKQNEDVEAVKNCVKDVPFDEWAEKLRVTFNNDSVLRIRVEKGIFKAGDNAFIDKMVFKKDTVVTPVKNFPIDAVYGKILKRKPESYEDVRGLVTADYQDQLEKQWVADLRKKYPVEVYYDVLKTVNNHSK</sequence>
<evidence type="ECO:0000313" key="4">
    <source>
        <dbReference type="EMBL" id="KOO66964.1"/>
    </source>
</evidence>
<evidence type="ECO:0000313" key="5">
    <source>
        <dbReference type="Proteomes" id="UP000036951"/>
    </source>
</evidence>
<evidence type="ECO:0000256" key="1">
    <source>
        <dbReference type="PROSITE-ProRule" id="PRU00278"/>
    </source>
</evidence>
<dbReference type="InterPro" id="IPR046357">
    <property type="entry name" value="PPIase_dom_sf"/>
</dbReference>
<protein>
    <submittedName>
        <fullName evidence="4">Peptidylprolyl isomerase</fullName>
    </submittedName>
</protein>
<dbReference type="Proteomes" id="UP000036951">
    <property type="component" value="Unassembled WGS sequence"/>
</dbReference>
<feature type="signal peptide" evidence="2">
    <location>
        <begin position="1"/>
        <end position="21"/>
    </location>
</feature>
<dbReference type="OrthoDB" id="14196at2"/>
<comment type="caution">
    <text evidence="4">The sequence shown here is derived from an EMBL/GenBank/DDBJ whole genome shotgun (WGS) entry which is preliminary data.</text>
</comment>
<dbReference type="EMBL" id="LFQU01000041">
    <property type="protein sequence ID" value="KOO66964.1"/>
    <property type="molecule type" value="Genomic_DNA"/>
</dbReference>
<feature type="domain" description="PpiC" evidence="3">
    <location>
        <begin position="132"/>
        <end position="227"/>
    </location>
</feature>
<dbReference type="InterPro" id="IPR000297">
    <property type="entry name" value="PPIase_PpiC"/>
</dbReference>